<dbReference type="EMBL" id="AVOT02006552">
    <property type="protein sequence ID" value="MBW0481877.1"/>
    <property type="molecule type" value="Genomic_DNA"/>
</dbReference>
<feature type="compositionally biased region" description="Basic and acidic residues" evidence="1">
    <location>
        <begin position="1"/>
        <end position="19"/>
    </location>
</feature>
<keyword evidence="3" id="KW-1185">Reference proteome</keyword>
<feature type="region of interest" description="Disordered" evidence="1">
    <location>
        <begin position="1"/>
        <end position="65"/>
    </location>
</feature>
<feature type="compositionally biased region" description="Polar residues" evidence="1">
    <location>
        <begin position="20"/>
        <end position="39"/>
    </location>
</feature>
<reference evidence="2" key="1">
    <citation type="submission" date="2021-03" db="EMBL/GenBank/DDBJ databases">
        <title>Draft genome sequence of rust myrtle Austropuccinia psidii MF-1, a brazilian biotype.</title>
        <authorList>
            <person name="Quecine M.C."/>
            <person name="Pachon D.M.R."/>
            <person name="Bonatelli M.L."/>
            <person name="Correr F.H."/>
            <person name="Franceschini L.M."/>
            <person name="Leite T.F."/>
            <person name="Margarido G.R.A."/>
            <person name="Almeida C.A."/>
            <person name="Ferrarezi J.A."/>
            <person name="Labate C.A."/>
        </authorList>
    </citation>
    <scope>NUCLEOTIDE SEQUENCE</scope>
    <source>
        <strain evidence="2">MF-1</strain>
    </source>
</reference>
<dbReference type="Proteomes" id="UP000765509">
    <property type="component" value="Unassembled WGS sequence"/>
</dbReference>
<evidence type="ECO:0000313" key="3">
    <source>
        <dbReference type="Proteomes" id="UP000765509"/>
    </source>
</evidence>
<organism evidence="2 3">
    <name type="scientific">Austropuccinia psidii MF-1</name>
    <dbReference type="NCBI Taxonomy" id="1389203"/>
    <lineage>
        <taxon>Eukaryota</taxon>
        <taxon>Fungi</taxon>
        <taxon>Dikarya</taxon>
        <taxon>Basidiomycota</taxon>
        <taxon>Pucciniomycotina</taxon>
        <taxon>Pucciniomycetes</taxon>
        <taxon>Pucciniales</taxon>
        <taxon>Sphaerophragmiaceae</taxon>
        <taxon>Austropuccinia</taxon>
    </lineage>
</organism>
<comment type="caution">
    <text evidence="2">The sequence shown here is derived from an EMBL/GenBank/DDBJ whole genome shotgun (WGS) entry which is preliminary data.</text>
</comment>
<evidence type="ECO:0000313" key="2">
    <source>
        <dbReference type="EMBL" id="MBW0481877.1"/>
    </source>
</evidence>
<gene>
    <name evidence="2" type="ORF">O181_021592</name>
</gene>
<proteinExistence type="predicted"/>
<protein>
    <submittedName>
        <fullName evidence="2">Uncharacterized protein</fullName>
    </submittedName>
</protein>
<dbReference type="AlphaFoldDB" id="A0A9Q3CFT8"/>
<accession>A0A9Q3CFT8</accession>
<feature type="compositionally biased region" description="Basic residues" evidence="1">
    <location>
        <begin position="47"/>
        <end position="57"/>
    </location>
</feature>
<evidence type="ECO:0000256" key="1">
    <source>
        <dbReference type="SAM" id="MobiDB-lite"/>
    </source>
</evidence>
<name>A0A9Q3CFT8_9BASI</name>
<sequence>MKSVDGKEKYDAFNIKMHEQQPSITQTDAKTSCSSNVKTNPQAQNKGKAKAPAKPHTPKATGCHGKCVSDGQNYDVITEKGGI</sequence>